<feature type="transmembrane region" description="Helical" evidence="1">
    <location>
        <begin position="67"/>
        <end position="91"/>
    </location>
</feature>
<reference evidence="2" key="2">
    <citation type="journal article" date="2021" name="PeerJ">
        <title>Extensive microbial diversity within the chicken gut microbiome revealed by metagenomics and culture.</title>
        <authorList>
            <person name="Gilroy R."/>
            <person name="Ravi A."/>
            <person name="Getino M."/>
            <person name="Pursley I."/>
            <person name="Horton D.L."/>
            <person name="Alikhan N.F."/>
            <person name="Baker D."/>
            <person name="Gharbi K."/>
            <person name="Hall N."/>
            <person name="Watson M."/>
            <person name="Adriaenssens E.M."/>
            <person name="Foster-Nyarko E."/>
            <person name="Jarju S."/>
            <person name="Secka A."/>
            <person name="Antonio M."/>
            <person name="Oren A."/>
            <person name="Chaudhuri R.R."/>
            <person name="La Ragione R."/>
            <person name="Hildebrand F."/>
            <person name="Pallen M.J."/>
        </authorList>
    </citation>
    <scope>NUCLEOTIDE SEQUENCE</scope>
    <source>
        <strain evidence="2">CHK199-13235</strain>
    </source>
</reference>
<feature type="transmembrane region" description="Helical" evidence="1">
    <location>
        <begin position="152"/>
        <end position="180"/>
    </location>
</feature>
<dbReference type="EMBL" id="DVJP01000077">
    <property type="protein sequence ID" value="HIS77524.1"/>
    <property type="molecule type" value="Genomic_DNA"/>
</dbReference>
<dbReference type="GO" id="GO:0016020">
    <property type="term" value="C:membrane"/>
    <property type="evidence" value="ECO:0007669"/>
    <property type="project" value="InterPro"/>
</dbReference>
<organism evidence="2 3">
    <name type="scientific">Candidatus Merdivicinus excrementipullorum</name>
    <dbReference type="NCBI Taxonomy" id="2840867"/>
    <lineage>
        <taxon>Bacteria</taxon>
        <taxon>Bacillati</taxon>
        <taxon>Bacillota</taxon>
        <taxon>Clostridia</taxon>
        <taxon>Eubacteriales</taxon>
        <taxon>Oscillospiraceae</taxon>
        <taxon>Oscillospiraceae incertae sedis</taxon>
        <taxon>Candidatus Merdivicinus</taxon>
    </lineage>
</organism>
<feature type="transmembrane region" description="Helical" evidence="1">
    <location>
        <begin position="200"/>
        <end position="219"/>
    </location>
</feature>
<dbReference type="Proteomes" id="UP000824002">
    <property type="component" value="Unassembled WGS sequence"/>
</dbReference>
<feature type="transmembrane region" description="Helical" evidence="1">
    <location>
        <begin position="36"/>
        <end position="55"/>
    </location>
</feature>
<gene>
    <name evidence="2" type="ORF">IAB51_12060</name>
</gene>
<name>A0A9D1FPL1_9FIRM</name>
<feature type="transmembrane region" description="Helical" evidence="1">
    <location>
        <begin position="111"/>
        <end position="131"/>
    </location>
</feature>
<dbReference type="InterPro" id="IPR016174">
    <property type="entry name" value="Di-haem_cyt_TM"/>
</dbReference>
<evidence type="ECO:0000313" key="3">
    <source>
        <dbReference type="Proteomes" id="UP000824002"/>
    </source>
</evidence>
<keyword evidence="1" id="KW-1133">Transmembrane helix</keyword>
<accession>A0A9D1FPL1</accession>
<keyword evidence="1" id="KW-0472">Membrane</keyword>
<dbReference type="GO" id="GO:0022904">
    <property type="term" value="P:respiratory electron transport chain"/>
    <property type="evidence" value="ECO:0007669"/>
    <property type="project" value="InterPro"/>
</dbReference>
<comment type="caution">
    <text evidence="2">The sequence shown here is derived from an EMBL/GenBank/DDBJ whole genome shotgun (WGS) entry which is preliminary data.</text>
</comment>
<evidence type="ECO:0000256" key="1">
    <source>
        <dbReference type="SAM" id="Phobius"/>
    </source>
</evidence>
<dbReference type="AlphaFoldDB" id="A0A9D1FPL1"/>
<proteinExistence type="predicted"/>
<dbReference type="SUPFAM" id="SSF81342">
    <property type="entry name" value="Transmembrane di-heme cytochromes"/>
    <property type="match status" value="1"/>
</dbReference>
<sequence length="231" mass="26088">MPKKLLGKMAADLAMTVLLLLLMAYSLIGEAAHEWLGAGMLLLFILHHVLNFGWIKNIGKGRYTAVRVLQTALAVLVLAAMLGSMLSGIAMSRYVFEFLPIEGGLSLARTVHLPCAYWGFIFMSLHLGLHWNMVMGIVRRMRKRQASKKQRIVLRIAAAVIALYGIVAFLHNDIFSYLFLRTHFVFFDYEQPLILFFADYLAMMGLFILIAHSIGNSLLKRGGQRRKEESN</sequence>
<keyword evidence="1" id="KW-0812">Transmembrane</keyword>
<protein>
    <submittedName>
        <fullName evidence="2">DUF4405 domain-containing protein</fullName>
    </submittedName>
</protein>
<evidence type="ECO:0000313" key="2">
    <source>
        <dbReference type="EMBL" id="HIS77524.1"/>
    </source>
</evidence>
<reference evidence="2" key="1">
    <citation type="submission" date="2020-10" db="EMBL/GenBank/DDBJ databases">
        <authorList>
            <person name="Gilroy R."/>
        </authorList>
    </citation>
    <scope>NUCLEOTIDE SEQUENCE</scope>
    <source>
        <strain evidence="2">CHK199-13235</strain>
    </source>
</reference>